<feature type="compositionally biased region" description="Low complexity" evidence="1">
    <location>
        <begin position="1"/>
        <end position="11"/>
    </location>
</feature>
<name>A0A6J6UUR1_9ZZZZ</name>
<protein>
    <submittedName>
        <fullName evidence="2">Unannotated protein</fullName>
    </submittedName>
</protein>
<feature type="compositionally biased region" description="Basic residues" evidence="1">
    <location>
        <begin position="63"/>
        <end position="74"/>
    </location>
</feature>
<feature type="compositionally biased region" description="Low complexity" evidence="1">
    <location>
        <begin position="98"/>
        <end position="107"/>
    </location>
</feature>
<accession>A0A6J6UUR1</accession>
<proteinExistence type="predicted"/>
<organism evidence="2">
    <name type="scientific">freshwater metagenome</name>
    <dbReference type="NCBI Taxonomy" id="449393"/>
    <lineage>
        <taxon>unclassified sequences</taxon>
        <taxon>metagenomes</taxon>
        <taxon>ecological metagenomes</taxon>
    </lineage>
</organism>
<dbReference type="AlphaFoldDB" id="A0A6J6UUR1"/>
<dbReference type="EMBL" id="CAEZZG010000033">
    <property type="protein sequence ID" value="CAB4762379.1"/>
    <property type="molecule type" value="Genomic_DNA"/>
</dbReference>
<reference evidence="2" key="1">
    <citation type="submission" date="2020-05" db="EMBL/GenBank/DDBJ databases">
        <authorList>
            <person name="Chiriac C."/>
            <person name="Salcher M."/>
            <person name="Ghai R."/>
            <person name="Kavagutti S V."/>
        </authorList>
    </citation>
    <scope>NUCLEOTIDE SEQUENCE</scope>
</reference>
<feature type="compositionally biased region" description="Basic residues" evidence="1">
    <location>
        <begin position="12"/>
        <end position="32"/>
    </location>
</feature>
<sequence>MPARLAGWRVARAPRVRRAANAGRARRDRTGRRQVPSPRTAKAAAPAHATSRFAKATGDRPRPHPARGRYRHRLRDSASDPPARTPGPRSPRARRSPRSPACRAGRSVAAGTQAPALPRGWRASRTVVWPMARNRTEGLPPQTGRPHWSLRAPRYRRSARVAAFRLRDRRCDSRRQLAP</sequence>
<evidence type="ECO:0000313" key="2">
    <source>
        <dbReference type="EMBL" id="CAB4762379.1"/>
    </source>
</evidence>
<evidence type="ECO:0000256" key="1">
    <source>
        <dbReference type="SAM" id="MobiDB-lite"/>
    </source>
</evidence>
<feature type="region of interest" description="Disordered" evidence="1">
    <location>
        <begin position="1"/>
        <end position="152"/>
    </location>
</feature>
<gene>
    <name evidence="2" type="ORF">UFOPK2844_01172</name>
</gene>